<name>A0A077WND5_9FUNG</name>
<feature type="domain" description="Heterokaryon incompatibility" evidence="1">
    <location>
        <begin position="15"/>
        <end position="148"/>
    </location>
</feature>
<proteinExistence type="predicted"/>
<dbReference type="AlphaFoldDB" id="A0A077WND5"/>
<reference evidence="2" key="1">
    <citation type="journal article" date="2014" name="Genome Announc.">
        <title>De novo whole-genome sequence and genome annotation of Lichtheimia ramosa.</title>
        <authorList>
            <person name="Linde J."/>
            <person name="Schwartze V."/>
            <person name="Binder U."/>
            <person name="Lass-Florl C."/>
            <person name="Voigt K."/>
            <person name="Horn F."/>
        </authorList>
    </citation>
    <scope>NUCLEOTIDE SEQUENCE</scope>
    <source>
        <strain evidence="2">JMRC FSU:6197</strain>
    </source>
</reference>
<dbReference type="PANTHER" id="PTHR24148">
    <property type="entry name" value="ANKYRIN REPEAT DOMAIN-CONTAINING PROTEIN 39 HOMOLOG-RELATED"/>
    <property type="match status" value="1"/>
</dbReference>
<dbReference type="OrthoDB" id="194358at2759"/>
<organism evidence="2">
    <name type="scientific">Lichtheimia ramosa</name>
    <dbReference type="NCBI Taxonomy" id="688394"/>
    <lineage>
        <taxon>Eukaryota</taxon>
        <taxon>Fungi</taxon>
        <taxon>Fungi incertae sedis</taxon>
        <taxon>Mucoromycota</taxon>
        <taxon>Mucoromycotina</taxon>
        <taxon>Mucoromycetes</taxon>
        <taxon>Mucorales</taxon>
        <taxon>Lichtheimiaceae</taxon>
        <taxon>Lichtheimia</taxon>
    </lineage>
</organism>
<dbReference type="EMBL" id="LK023327">
    <property type="protein sequence ID" value="CDS08875.1"/>
    <property type="molecule type" value="Genomic_DNA"/>
</dbReference>
<protein>
    <recommendedName>
        <fullName evidence="1">Heterokaryon incompatibility domain-containing protein</fullName>
    </recommendedName>
</protein>
<evidence type="ECO:0000313" key="2">
    <source>
        <dbReference type="EMBL" id="CDS08875.1"/>
    </source>
</evidence>
<dbReference type="InterPro" id="IPR052895">
    <property type="entry name" value="HetReg/Transcr_Mod"/>
</dbReference>
<dbReference type="Pfam" id="PF06985">
    <property type="entry name" value="HET"/>
    <property type="match status" value="1"/>
</dbReference>
<sequence>MIKRINEARDVPSFYYALSHLWGISNENRYHWNDISNYVIDEQGQPVKPVSMRPEKRDKLLAMLMGHPDSYWWIDVLCARTDTPLDIMGDIYACCLECIAMIDCDPTLISEINKFNAETSQSSKVQICSLVHKFIKSRWWQRVWTWQEMALPLDVRFMAETGAYQAESSTITIKEILPFAQLAIEINANDHTDEYIETMTEAALAVRNALLEMKAARKFRADDIAKTNSYDVCPLFLSLNQSPRRCMNQVDYVYGVLGILGFKIPRKKDPIEVWQLFLHELTNNMGDSTRGAEFFDRAVKFDLQKAETLGDVYNELFDIYSQMYGVTITYGEAVTTVTRSEKKFRRLALFL</sequence>
<dbReference type="PANTHER" id="PTHR24148:SF64">
    <property type="entry name" value="HETEROKARYON INCOMPATIBILITY DOMAIN-CONTAINING PROTEIN"/>
    <property type="match status" value="1"/>
</dbReference>
<evidence type="ECO:0000259" key="1">
    <source>
        <dbReference type="Pfam" id="PF06985"/>
    </source>
</evidence>
<dbReference type="InterPro" id="IPR010730">
    <property type="entry name" value="HET"/>
</dbReference>
<gene>
    <name evidence="2" type="ORF">LRAMOSA10236</name>
</gene>
<accession>A0A077WND5</accession>